<dbReference type="EMBL" id="VWXT01000717">
    <property type="protein sequence ID" value="KAA6168186.1"/>
    <property type="molecule type" value="Genomic_DNA"/>
</dbReference>
<protein>
    <submittedName>
        <fullName evidence="1">Uncharacterized protein</fullName>
    </submittedName>
</protein>
<dbReference type="Proteomes" id="UP000323909">
    <property type="component" value="Unassembled WGS sequence"/>
</dbReference>
<accession>A0A5M8EA64</accession>
<sequence>MNYPTLIESITVMETRTTAITEETPLKLRLLVLLSSIALCAEVQAAPSPEAEAVFEHAMLLGDEIQQRANQLVEKEQQGKIDNFTLSQSIQEATKGLETYEDELRKASAGGHGVATFMLANMQESKAATFLNGYKAMHAEACALYQSAADQGLVAGAIMLLRDCDEAFLRFKFDDPEFLRKYSQLANALERPDLYSDHYPLPAIRSYCFKDSLKTEANRQLPLTTMRDFFEPVSLSLEKFRADGYYLLALKGDFANPKVQAYFKQSQTIAPDCLDPSNLKSLFKNIERKSH</sequence>
<dbReference type="RefSeq" id="WP_150056183.1">
    <property type="nucleotide sequence ID" value="NZ_VWXT01000717.1"/>
</dbReference>
<proteinExistence type="predicted"/>
<reference evidence="1 2" key="1">
    <citation type="submission" date="2019-09" db="EMBL/GenBank/DDBJ databases">
        <title>Genomic sequencing of 4 copper resistant soil isolates.</title>
        <authorList>
            <person name="Havryliuk O."/>
        </authorList>
    </citation>
    <scope>NUCLEOTIDE SEQUENCE [LARGE SCALE GENOMIC DNA]</scope>
    <source>
        <strain evidence="1 2">UKR4</strain>
    </source>
</reference>
<dbReference type="AlphaFoldDB" id="A0A5M8EA64"/>
<comment type="caution">
    <text evidence="1">The sequence shown here is derived from an EMBL/GenBank/DDBJ whole genome shotgun (WGS) entry which is preliminary data.</text>
</comment>
<name>A0A5M8EA64_PSEVE</name>
<evidence type="ECO:0000313" key="2">
    <source>
        <dbReference type="Proteomes" id="UP000323909"/>
    </source>
</evidence>
<gene>
    <name evidence="1" type="ORF">F3K53_31280</name>
</gene>
<evidence type="ECO:0000313" key="1">
    <source>
        <dbReference type="EMBL" id="KAA6168186.1"/>
    </source>
</evidence>
<organism evidence="1 2">
    <name type="scientific">Pseudomonas veronii</name>
    <dbReference type="NCBI Taxonomy" id="76761"/>
    <lineage>
        <taxon>Bacteria</taxon>
        <taxon>Pseudomonadati</taxon>
        <taxon>Pseudomonadota</taxon>
        <taxon>Gammaproteobacteria</taxon>
        <taxon>Pseudomonadales</taxon>
        <taxon>Pseudomonadaceae</taxon>
        <taxon>Pseudomonas</taxon>
    </lineage>
</organism>